<keyword evidence="3" id="KW-1185">Reference proteome</keyword>
<dbReference type="AlphaFoldDB" id="A0A091D2G6"/>
<evidence type="ECO:0000256" key="1">
    <source>
        <dbReference type="SAM" id="MobiDB-lite"/>
    </source>
</evidence>
<evidence type="ECO:0000313" key="3">
    <source>
        <dbReference type="Proteomes" id="UP000028990"/>
    </source>
</evidence>
<dbReference type="EMBL" id="KN123228">
    <property type="protein sequence ID" value="KFO26284.1"/>
    <property type="molecule type" value="Genomic_DNA"/>
</dbReference>
<organism evidence="2 3">
    <name type="scientific">Fukomys damarensis</name>
    <name type="common">Damaraland mole rat</name>
    <name type="synonym">Cryptomys damarensis</name>
    <dbReference type="NCBI Taxonomy" id="885580"/>
    <lineage>
        <taxon>Eukaryota</taxon>
        <taxon>Metazoa</taxon>
        <taxon>Chordata</taxon>
        <taxon>Craniata</taxon>
        <taxon>Vertebrata</taxon>
        <taxon>Euteleostomi</taxon>
        <taxon>Mammalia</taxon>
        <taxon>Eutheria</taxon>
        <taxon>Euarchontoglires</taxon>
        <taxon>Glires</taxon>
        <taxon>Rodentia</taxon>
        <taxon>Hystricomorpha</taxon>
        <taxon>Bathyergidae</taxon>
        <taxon>Fukomys</taxon>
    </lineage>
</organism>
<name>A0A091D2G6_FUKDA</name>
<protein>
    <submittedName>
        <fullName evidence="2">Uncharacterized protein</fullName>
    </submittedName>
</protein>
<accession>A0A091D2G6</accession>
<dbReference type="Proteomes" id="UP000028990">
    <property type="component" value="Unassembled WGS sequence"/>
</dbReference>
<proteinExistence type="predicted"/>
<sequence length="99" mass="11814">MYISSERMDDCLMGCDIPRSTIWIPGPQDHEFMNLCLRVKMTRKGKLMQDIKAARTGQQKTLMKEDVQNCFKKRQERQDKDPRCEEEEDFEADSQQYIF</sequence>
<gene>
    <name evidence="2" type="ORF">H920_12441</name>
</gene>
<evidence type="ECO:0000313" key="2">
    <source>
        <dbReference type="EMBL" id="KFO26284.1"/>
    </source>
</evidence>
<feature type="region of interest" description="Disordered" evidence="1">
    <location>
        <begin position="73"/>
        <end position="99"/>
    </location>
</feature>
<reference evidence="2 3" key="1">
    <citation type="submission" date="2013-11" db="EMBL/GenBank/DDBJ databases">
        <title>The Damaraland mole rat (Fukomys damarensis) genome and evolution of African mole rats.</title>
        <authorList>
            <person name="Gladyshev V.N."/>
            <person name="Fang X."/>
        </authorList>
    </citation>
    <scope>NUCLEOTIDE SEQUENCE [LARGE SCALE GENOMIC DNA]</scope>
    <source>
        <tissue evidence="2">Liver</tissue>
    </source>
</reference>